<dbReference type="Pfam" id="PF00172">
    <property type="entry name" value="Zn_clus"/>
    <property type="match status" value="1"/>
</dbReference>
<dbReference type="GO" id="GO:0005634">
    <property type="term" value="C:nucleus"/>
    <property type="evidence" value="ECO:0007669"/>
    <property type="project" value="UniProtKB-SubCell"/>
</dbReference>
<keyword evidence="4" id="KW-0238">DNA-binding</keyword>
<dbReference type="Proteomes" id="UP000182235">
    <property type="component" value="Unassembled WGS sequence"/>
</dbReference>
<evidence type="ECO:0000256" key="2">
    <source>
        <dbReference type="ARBA" id="ARBA00022723"/>
    </source>
</evidence>
<dbReference type="SUPFAM" id="SSF57701">
    <property type="entry name" value="Zn2/Cys6 DNA-binding domain"/>
    <property type="match status" value="1"/>
</dbReference>
<feature type="domain" description="Zn(2)-C6 fungal-type" evidence="8">
    <location>
        <begin position="62"/>
        <end position="92"/>
    </location>
</feature>
<dbReference type="PANTHER" id="PTHR47338">
    <property type="entry name" value="ZN(II)2CYS6 TRANSCRIPTION FACTOR (EUROFUNG)-RELATED"/>
    <property type="match status" value="1"/>
</dbReference>
<evidence type="ECO:0000256" key="6">
    <source>
        <dbReference type="ARBA" id="ARBA00023242"/>
    </source>
</evidence>
<reference evidence="9 10" key="1">
    <citation type="submission" date="2015-07" db="EMBL/GenBank/DDBJ databases">
        <title>Emmonsia species relationships and genome sequence.</title>
        <authorList>
            <consortium name="The Broad Institute Genomics Platform"/>
            <person name="Cuomo C.A."/>
            <person name="Munoz J.F."/>
            <person name="Imamovic A."/>
            <person name="Priest M.E."/>
            <person name="Young S."/>
            <person name="Clay O.K."/>
            <person name="McEwen J.G."/>
        </authorList>
    </citation>
    <scope>NUCLEOTIDE SEQUENCE [LARGE SCALE GENOMIC DNA]</scope>
    <source>
        <strain evidence="9 10">UAMH 9510</strain>
    </source>
</reference>
<dbReference type="STRING" id="1447872.A0A1J9QL16"/>
<dbReference type="InterPro" id="IPR036864">
    <property type="entry name" value="Zn2-C6_fun-type_DNA-bd_sf"/>
</dbReference>
<feature type="region of interest" description="Disordered" evidence="7">
    <location>
        <begin position="135"/>
        <end position="160"/>
    </location>
</feature>
<dbReference type="SMART" id="SM00906">
    <property type="entry name" value="Fungal_trans"/>
    <property type="match status" value="1"/>
</dbReference>
<keyword evidence="5" id="KW-0804">Transcription</keyword>
<evidence type="ECO:0000256" key="4">
    <source>
        <dbReference type="ARBA" id="ARBA00023125"/>
    </source>
</evidence>
<sequence length="800" mass="91028">MLYELKKAALRQTKMENTSDRRPRLSSASEDGSTGDYYQEDSAQDGQEDDSRKRKRLSVPTSCELCRARKVKCDRAEPSCGWCARNSRVCIYREKQRPGFRAGYGRELEQKINRLEAMLQLLGRRLELHIVEHKYERDSRPPPQFQPTANQQGLTLDSELRRSVPTDISSQELSTNSESRRLNGAGYEKMQCSRPSNPISVQSLMNVNVTESTDQHASSGTIGLATGGAREAISEIDLPPQDTLYTIVDLYFKHVNPWCPILDRKATLDKLFGSSVATEADHVLLHAIVRITLRFYKDPSLTPKWREQYHTISKQKILLHAFEHTSIDELQALMILALDVLGKSYGPQSWTLLSMIVSNVMQFGLGTEMRVALGPPNYHSAGTLQEFALPQPTSWIENEGRRRLFWMTYILDRYACVDAGSDFTLDEQQTDRPLPCRYDLFSKNQPVETRRFVGPERPEITVNRPENLGSFSYHCEVLRILSRIHKFLRRPIDIGSPADVEEWQATYRKLDRELDRWLYNLPDDYSRISQLCHSSPTSRISNWIMLHAAFIISVLRLHSCAAYPTVRSHIFSPSFNAMQRCIAAVESLREIVQDVVNTGMLDLLGPHFAFALWVSARVLLVDASAMNTDINANIWFFVSTLEKMGQFWGVARKYAQILERILQEYQEAKRAAVLTPSTPASSHSPPSLGPKSLTDMRRNAYDLSILLAQRSTSALHPPSVKVPAPNELEYYEVFDFFNYPRPSVAVGHQPPLLTTTSTPSETLANNGVDNWTRPKSHFVSTNFTYSRSDPDWLAFQPPQD</sequence>
<dbReference type="InterPro" id="IPR050815">
    <property type="entry name" value="TF_fung"/>
</dbReference>
<dbReference type="InterPro" id="IPR007219">
    <property type="entry name" value="XnlR_reg_dom"/>
</dbReference>
<dbReference type="PROSITE" id="PS00463">
    <property type="entry name" value="ZN2_CY6_FUNGAL_1"/>
    <property type="match status" value="1"/>
</dbReference>
<dbReference type="InterPro" id="IPR001138">
    <property type="entry name" value="Zn2Cys6_DnaBD"/>
</dbReference>
<dbReference type="PROSITE" id="PS50048">
    <property type="entry name" value="ZN2_CY6_FUNGAL_2"/>
    <property type="match status" value="1"/>
</dbReference>
<dbReference type="GO" id="GO:0003677">
    <property type="term" value="F:DNA binding"/>
    <property type="evidence" value="ECO:0007669"/>
    <property type="project" value="UniProtKB-KW"/>
</dbReference>
<dbReference type="EMBL" id="LGRN01000088">
    <property type="protein sequence ID" value="OJD16879.1"/>
    <property type="molecule type" value="Genomic_DNA"/>
</dbReference>
<evidence type="ECO:0000313" key="9">
    <source>
        <dbReference type="EMBL" id="OJD16879.1"/>
    </source>
</evidence>
<gene>
    <name evidence="9" type="ORF">AJ78_02976</name>
</gene>
<feature type="compositionally biased region" description="Basic and acidic residues" evidence="7">
    <location>
        <begin position="1"/>
        <end position="23"/>
    </location>
</feature>
<evidence type="ECO:0000313" key="10">
    <source>
        <dbReference type="Proteomes" id="UP000182235"/>
    </source>
</evidence>
<feature type="compositionally biased region" description="Polar residues" evidence="7">
    <location>
        <begin position="146"/>
        <end position="155"/>
    </location>
</feature>
<dbReference type="GO" id="GO:0008270">
    <property type="term" value="F:zinc ion binding"/>
    <property type="evidence" value="ECO:0007669"/>
    <property type="project" value="InterPro"/>
</dbReference>
<feature type="region of interest" description="Disordered" evidence="7">
    <location>
        <begin position="673"/>
        <end position="693"/>
    </location>
</feature>
<organism evidence="9 10">
    <name type="scientific">Emergomyces pasteurianus Ep9510</name>
    <dbReference type="NCBI Taxonomy" id="1447872"/>
    <lineage>
        <taxon>Eukaryota</taxon>
        <taxon>Fungi</taxon>
        <taxon>Dikarya</taxon>
        <taxon>Ascomycota</taxon>
        <taxon>Pezizomycotina</taxon>
        <taxon>Eurotiomycetes</taxon>
        <taxon>Eurotiomycetidae</taxon>
        <taxon>Onygenales</taxon>
        <taxon>Ajellomycetaceae</taxon>
        <taxon>Emergomyces</taxon>
    </lineage>
</organism>
<dbReference type="VEuPathDB" id="FungiDB:AJ78_02976"/>
<dbReference type="OrthoDB" id="5376052at2759"/>
<dbReference type="CDD" id="cd12148">
    <property type="entry name" value="fungal_TF_MHR"/>
    <property type="match status" value="1"/>
</dbReference>
<comment type="caution">
    <text evidence="9">The sequence shown here is derived from an EMBL/GenBank/DDBJ whole genome shotgun (WGS) entry which is preliminary data.</text>
</comment>
<proteinExistence type="predicted"/>
<evidence type="ECO:0000256" key="7">
    <source>
        <dbReference type="SAM" id="MobiDB-lite"/>
    </source>
</evidence>
<dbReference type="PANTHER" id="PTHR47338:SF28">
    <property type="entry name" value="C6 TRANSCRIPTION FACTOR"/>
    <property type="match status" value="1"/>
</dbReference>
<dbReference type="Gene3D" id="4.10.240.10">
    <property type="entry name" value="Zn(2)-C6 fungal-type DNA-binding domain"/>
    <property type="match status" value="1"/>
</dbReference>
<protein>
    <recommendedName>
        <fullName evidence="8">Zn(2)-C6 fungal-type domain-containing protein</fullName>
    </recommendedName>
</protein>
<evidence type="ECO:0000256" key="1">
    <source>
        <dbReference type="ARBA" id="ARBA00004123"/>
    </source>
</evidence>
<keyword evidence="3" id="KW-0805">Transcription regulation</keyword>
<keyword evidence="6" id="KW-0539">Nucleus</keyword>
<evidence type="ECO:0000259" key="8">
    <source>
        <dbReference type="PROSITE" id="PS50048"/>
    </source>
</evidence>
<evidence type="ECO:0000256" key="3">
    <source>
        <dbReference type="ARBA" id="ARBA00023015"/>
    </source>
</evidence>
<comment type="subcellular location">
    <subcellularLocation>
        <location evidence="1">Nucleus</location>
    </subcellularLocation>
</comment>
<feature type="region of interest" description="Disordered" evidence="7">
    <location>
        <begin position="1"/>
        <end position="54"/>
    </location>
</feature>
<dbReference type="Pfam" id="PF04082">
    <property type="entry name" value="Fungal_trans"/>
    <property type="match status" value="1"/>
</dbReference>
<feature type="compositionally biased region" description="Acidic residues" evidence="7">
    <location>
        <begin position="38"/>
        <end position="48"/>
    </location>
</feature>
<dbReference type="GO" id="GO:0006351">
    <property type="term" value="P:DNA-templated transcription"/>
    <property type="evidence" value="ECO:0007669"/>
    <property type="project" value="InterPro"/>
</dbReference>
<dbReference type="AlphaFoldDB" id="A0A1J9QL16"/>
<name>A0A1J9QL16_9EURO</name>
<keyword evidence="2" id="KW-0479">Metal-binding</keyword>
<accession>A0A1J9QL16</accession>
<dbReference type="GO" id="GO:0000981">
    <property type="term" value="F:DNA-binding transcription factor activity, RNA polymerase II-specific"/>
    <property type="evidence" value="ECO:0007669"/>
    <property type="project" value="InterPro"/>
</dbReference>
<feature type="compositionally biased region" description="Low complexity" evidence="7">
    <location>
        <begin position="675"/>
        <end position="686"/>
    </location>
</feature>
<dbReference type="CDD" id="cd00067">
    <property type="entry name" value="GAL4"/>
    <property type="match status" value="1"/>
</dbReference>
<evidence type="ECO:0000256" key="5">
    <source>
        <dbReference type="ARBA" id="ARBA00023163"/>
    </source>
</evidence>
<dbReference type="SMART" id="SM00066">
    <property type="entry name" value="GAL4"/>
    <property type="match status" value="1"/>
</dbReference>
<keyword evidence="10" id="KW-1185">Reference proteome</keyword>